<protein>
    <submittedName>
        <fullName evidence="1">Uncharacterized protein</fullName>
    </submittedName>
</protein>
<sequence>MTGGNEVGCRPDQLISPKDVIIDKDRDNLIICDTINKRIVQWPRRNGKNGETIISNVGCCGLAIDDNGSLYIV</sequence>
<proteinExistence type="predicted"/>
<dbReference type="AlphaFoldDB" id="A0A8S2WLY6"/>
<name>A0A8S2WLY6_9BILA</name>
<dbReference type="SUPFAM" id="SSF63825">
    <property type="entry name" value="YWTD domain"/>
    <property type="match status" value="1"/>
</dbReference>
<dbReference type="Proteomes" id="UP000676336">
    <property type="component" value="Unassembled WGS sequence"/>
</dbReference>
<comment type="caution">
    <text evidence="1">The sequence shown here is derived from an EMBL/GenBank/DDBJ whole genome shotgun (WGS) entry which is preliminary data.</text>
</comment>
<dbReference type="InterPro" id="IPR011042">
    <property type="entry name" value="6-blade_b-propeller_TolB-like"/>
</dbReference>
<evidence type="ECO:0000313" key="1">
    <source>
        <dbReference type="EMBL" id="CAF4450414.1"/>
    </source>
</evidence>
<evidence type="ECO:0000313" key="2">
    <source>
        <dbReference type="Proteomes" id="UP000676336"/>
    </source>
</evidence>
<feature type="non-terminal residue" evidence="1">
    <location>
        <position position="73"/>
    </location>
</feature>
<feature type="non-terminal residue" evidence="1">
    <location>
        <position position="1"/>
    </location>
</feature>
<dbReference type="EMBL" id="CAJOBI010069239">
    <property type="protein sequence ID" value="CAF4450414.1"/>
    <property type="molecule type" value="Genomic_DNA"/>
</dbReference>
<dbReference type="Gene3D" id="2.120.10.30">
    <property type="entry name" value="TolB, C-terminal domain"/>
    <property type="match status" value="1"/>
</dbReference>
<accession>A0A8S2WLY6</accession>
<organism evidence="1 2">
    <name type="scientific">Rotaria magnacalcarata</name>
    <dbReference type="NCBI Taxonomy" id="392030"/>
    <lineage>
        <taxon>Eukaryota</taxon>
        <taxon>Metazoa</taxon>
        <taxon>Spiralia</taxon>
        <taxon>Gnathifera</taxon>
        <taxon>Rotifera</taxon>
        <taxon>Eurotatoria</taxon>
        <taxon>Bdelloidea</taxon>
        <taxon>Philodinida</taxon>
        <taxon>Philodinidae</taxon>
        <taxon>Rotaria</taxon>
    </lineage>
</organism>
<reference evidence="1" key="1">
    <citation type="submission" date="2021-02" db="EMBL/GenBank/DDBJ databases">
        <authorList>
            <person name="Nowell W R."/>
        </authorList>
    </citation>
    <scope>NUCLEOTIDE SEQUENCE</scope>
</reference>
<gene>
    <name evidence="1" type="ORF">SMN809_LOCUS32686</name>
</gene>